<evidence type="ECO:0000313" key="3">
    <source>
        <dbReference type="EMBL" id="SDS14793.1"/>
    </source>
</evidence>
<accession>A0A1H1PUP3</accession>
<keyword evidence="4" id="KW-1185">Reference proteome</keyword>
<dbReference type="Proteomes" id="UP000198859">
    <property type="component" value="Chromosome I"/>
</dbReference>
<reference evidence="4" key="1">
    <citation type="submission" date="2016-10" db="EMBL/GenBank/DDBJ databases">
        <authorList>
            <person name="Varghese N."/>
            <person name="Submissions S."/>
        </authorList>
    </citation>
    <scope>NUCLEOTIDE SEQUENCE [LARGE SCALE GENOMIC DNA]</scope>
    <source>
        <strain evidence="4">DSM 22127</strain>
    </source>
</reference>
<dbReference type="RefSeq" id="WP_091727305.1">
    <property type="nucleotide sequence ID" value="NZ_LT629757.1"/>
</dbReference>
<dbReference type="Pfam" id="PF20434">
    <property type="entry name" value="BD-FAE"/>
    <property type="match status" value="1"/>
</dbReference>
<sequence length="420" mass="45455">MGLLARQVLAAGLVANALRPLRGLGGGVPAFVGGWLTSELAPQLLAVTAADVAAELTVRRRRDGHPDPRGLALAGLTAAGLTWMTLGALRSASRVETTLQRGLGEDYLDVLEQPPTAADLRLHLRELARPFHLADDGVEVLRDLEYTRGGRRARLDVYRPRGVELHRAPVLVQVHGGAWTMGSKEGQGVLLMNRMARQGWVCVAMNYRLAPRHAFPTQVVDVKRALAWIREHIADHGGDPDYLVLTGGSAGGHLASLAALTPGERAWQPGFEDADTSVAACVPFYGVFDLAGLTGDRPATTMRDTFLAPKVIQRDPVTDRDAFVAASPLARVTPDAPDFFVLHGTADTLVDVRQARAFVAALRATSRRSVTYAELPGAHHAFEVFSSIRAHHTVRAVERWLLHHRALWLHEQAAAEAEPA</sequence>
<name>A0A1H1PUP3_9ACTN</name>
<gene>
    <name evidence="3" type="ORF">SAMN04488570_1238</name>
</gene>
<dbReference type="SUPFAM" id="SSF53474">
    <property type="entry name" value="alpha/beta-Hydrolases"/>
    <property type="match status" value="1"/>
</dbReference>
<dbReference type="InterPro" id="IPR049492">
    <property type="entry name" value="BD-FAE-like_dom"/>
</dbReference>
<organism evidence="3 4">
    <name type="scientific">Nocardioides scoriae</name>
    <dbReference type="NCBI Taxonomy" id="642780"/>
    <lineage>
        <taxon>Bacteria</taxon>
        <taxon>Bacillati</taxon>
        <taxon>Actinomycetota</taxon>
        <taxon>Actinomycetes</taxon>
        <taxon>Propionibacteriales</taxon>
        <taxon>Nocardioidaceae</taxon>
        <taxon>Nocardioides</taxon>
    </lineage>
</organism>
<dbReference type="PANTHER" id="PTHR48081:SF33">
    <property type="entry name" value="KYNURENINE FORMAMIDASE"/>
    <property type="match status" value="1"/>
</dbReference>
<dbReference type="Gene3D" id="3.40.50.1820">
    <property type="entry name" value="alpha/beta hydrolase"/>
    <property type="match status" value="1"/>
</dbReference>
<dbReference type="PANTHER" id="PTHR48081">
    <property type="entry name" value="AB HYDROLASE SUPERFAMILY PROTEIN C4A8.06C"/>
    <property type="match status" value="1"/>
</dbReference>
<evidence type="ECO:0000313" key="4">
    <source>
        <dbReference type="Proteomes" id="UP000198859"/>
    </source>
</evidence>
<keyword evidence="1" id="KW-0378">Hydrolase</keyword>
<dbReference type="EMBL" id="LT629757">
    <property type="protein sequence ID" value="SDS14793.1"/>
    <property type="molecule type" value="Genomic_DNA"/>
</dbReference>
<dbReference type="InterPro" id="IPR029058">
    <property type="entry name" value="AB_hydrolase_fold"/>
</dbReference>
<evidence type="ECO:0000256" key="1">
    <source>
        <dbReference type="ARBA" id="ARBA00022801"/>
    </source>
</evidence>
<evidence type="ECO:0000259" key="2">
    <source>
        <dbReference type="Pfam" id="PF20434"/>
    </source>
</evidence>
<dbReference type="STRING" id="642780.SAMN04488570_1238"/>
<protein>
    <submittedName>
        <fullName evidence="3">Acetyl esterase/lipase</fullName>
    </submittedName>
</protein>
<dbReference type="OrthoDB" id="9803828at2"/>
<dbReference type="InterPro" id="IPR050300">
    <property type="entry name" value="GDXG_lipolytic_enzyme"/>
</dbReference>
<dbReference type="AlphaFoldDB" id="A0A1H1PUP3"/>
<feature type="domain" description="BD-FAE-like" evidence="2">
    <location>
        <begin position="155"/>
        <end position="362"/>
    </location>
</feature>
<dbReference type="GO" id="GO:0016787">
    <property type="term" value="F:hydrolase activity"/>
    <property type="evidence" value="ECO:0007669"/>
    <property type="project" value="UniProtKB-KW"/>
</dbReference>
<proteinExistence type="predicted"/>